<protein>
    <submittedName>
        <fullName evidence="1">Uncharacterized protein</fullName>
    </submittedName>
</protein>
<evidence type="ECO:0000313" key="2">
    <source>
        <dbReference type="EMBL" id="KAL3875672.1"/>
    </source>
</evidence>
<sequence length="101" mass="11525">MSCRVVANCTIAISTSYLWLSVIIPGIEHLSDIGLVESNRELFEKEHLYIVEGVNDTRKVLQVVNENDSDVSVYPNRKLGSCESIYIEEKTEEMCYSSYKE</sequence>
<keyword evidence="3" id="KW-1185">Reference proteome</keyword>
<dbReference type="AlphaFoldDB" id="A0ABD3WNR9"/>
<name>A0ABD3WNR9_SINWO</name>
<comment type="caution">
    <text evidence="1">The sequence shown here is derived from an EMBL/GenBank/DDBJ whole genome shotgun (WGS) entry which is preliminary data.</text>
</comment>
<organism evidence="1 3">
    <name type="scientific">Sinanodonta woodiana</name>
    <name type="common">Chinese pond mussel</name>
    <name type="synonym">Anodonta woodiana</name>
    <dbReference type="NCBI Taxonomy" id="1069815"/>
    <lineage>
        <taxon>Eukaryota</taxon>
        <taxon>Metazoa</taxon>
        <taxon>Spiralia</taxon>
        <taxon>Lophotrochozoa</taxon>
        <taxon>Mollusca</taxon>
        <taxon>Bivalvia</taxon>
        <taxon>Autobranchia</taxon>
        <taxon>Heteroconchia</taxon>
        <taxon>Palaeoheterodonta</taxon>
        <taxon>Unionida</taxon>
        <taxon>Unionoidea</taxon>
        <taxon>Unionidae</taxon>
        <taxon>Unioninae</taxon>
        <taxon>Sinanodonta</taxon>
    </lineage>
</organism>
<proteinExistence type="predicted"/>
<accession>A0ABD3WNR9</accession>
<evidence type="ECO:0000313" key="1">
    <source>
        <dbReference type="EMBL" id="KAL3875646.1"/>
    </source>
</evidence>
<evidence type="ECO:0000313" key="3">
    <source>
        <dbReference type="Proteomes" id="UP001634394"/>
    </source>
</evidence>
<gene>
    <name evidence="1" type="ORF">ACJMK2_033576</name>
    <name evidence="2" type="ORF">ACJMK2_033601</name>
</gene>
<dbReference type="EMBL" id="JBJQND010000005">
    <property type="protein sequence ID" value="KAL3875646.1"/>
    <property type="molecule type" value="Genomic_DNA"/>
</dbReference>
<reference evidence="1 3" key="1">
    <citation type="submission" date="2024-11" db="EMBL/GenBank/DDBJ databases">
        <title>Chromosome-level genome assembly of the freshwater bivalve Anodonta woodiana.</title>
        <authorList>
            <person name="Chen X."/>
        </authorList>
    </citation>
    <scope>NUCLEOTIDE SEQUENCE [LARGE SCALE GENOMIC DNA]</scope>
    <source>
        <strain evidence="1">MN2024</strain>
        <tissue evidence="1">Gills</tissue>
    </source>
</reference>
<dbReference type="EMBL" id="JBJQND010000005">
    <property type="protein sequence ID" value="KAL3875672.1"/>
    <property type="molecule type" value="Genomic_DNA"/>
</dbReference>
<dbReference type="Proteomes" id="UP001634394">
    <property type="component" value="Unassembled WGS sequence"/>
</dbReference>